<evidence type="ECO:0000256" key="4">
    <source>
        <dbReference type="ARBA" id="ARBA00022723"/>
    </source>
</evidence>
<reference evidence="12 16" key="3">
    <citation type="submission" date="2018-10" db="EMBL/GenBank/DDBJ databases">
        <title>Cultivation of a novel Methanohalophilus strain from Kebrit Deep of the Red Sea and a genomic comparison of members of the genus Methanohalophilus.</title>
        <authorList>
            <person name="Guan Y."/>
            <person name="Ngugi D.K."/>
            <person name="Stingl U."/>
        </authorList>
    </citation>
    <scope>NUCLEOTIDE SEQUENCE [LARGE SCALE GENOMIC DNA]</scope>
    <source>
        <strain evidence="12 16">DSM 3094</strain>
    </source>
</reference>
<keyword evidence="5 9" id="KW-0547">Nucleotide-binding</keyword>
<evidence type="ECO:0000313" key="13">
    <source>
        <dbReference type="EMBL" id="SDW91788.1"/>
    </source>
</evidence>
<evidence type="ECO:0000256" key="7">
    <source>
        <dbReference type="ARBA" id="ARBA00022842"/>
    </source>
</evidence>
<dbReference type="KEGG" id="mhaz:BHR79_05815"/>
<dbReference type="GO" id="GO:0005524">
    <property type="term" value="F:ATP binding"/>
    <property type="evidence" value="ECO:0007669"/>
    <property type="project" value="UniProtKB-UniRule"/>
</dbReference>
<dbReference type="EMBL" id="RJJG01000003">
    <property type="protein sequence ID" value="RNI09892.1"/>
    <property type="molecule type" value="Genomic_DNA"/>
</dbReference>
<name>A0A1L3Q2M7_9EURY</name>
<dbReference type="InterPro" id="IPR011761">
    <property type="entry name" value="ATP-grasp"/>
</dbReference>
<dbReference type="InterPro" id="IPR013651">
    <property type="entry name" value="ATP-grasp_RimK-type"/>
</dbReference>
<comment type="cofactor">
    <cofactor evidence="1">
        <name>Mn(2+)</name>
        <dbReference type="ChEBI" id="CHEBI:29035"/>
    </cofactor>
</comment>
<evidence type="ECO:0000256" key="3">
    <source>
        <dbReference type="ARBA" id="ARBA00022598"/>
    </source>
</evidence>
<organism evidence="11 14">
    <name type="scientific">Methanohalophilus halophilus</name>
    <dbReference type="NCBI Taxonomy" id="2177"/>
    <lineage>
        <taxon>Archaea</taxon>
        <taxon>Methanobacteriati</taxon>
        <taxon>Methanobacteriota</taxon>
        <taxon>Stenosarchaea group</taxon>
        <taxon>Methanomicrobia</taxon>
        <taxon>Methanosarcinales</taxon>
        <taxon>Methanosarcinaceae</taxon>
        <taxon>Methanohalophilus</taxon>
    </lineage>
</organism>
<evidence type="ECO:0000256" key="2">
    <source>
        <dbReference type="ARBA" id="ARBA00001946"/>
    </source>
</evidence>
<dbReference type="Pfam" id="PF18030">
    <property type="entry name" value="Rimk_N"/>
    <property type="match status" value="1"/>
</dbReference>
<dbReference type="Proteomes" id="UP000198669">
    <property type="component" value="Unassembled WGS sequence"/>
</dbReference>
<dbReference type="RefSeq" id="WP_072561487.1">
    <property type="nucleotide sequence ID" value="NZ_CP017921.1"/>
</dbReference>
<dbReference type="EMBL" id="FNMU01000006">
    <property type="protein sequence ID" value="SDW91788.1"/>
    <property type="molecule type" value="Genomic_DNA"/>
</dbReference>
<dbReference type="Gene3D" id="3.40.50.20">
    <property type="match status" value="1"/>
</dbReference>
<evidence type="ECO:0000256" key="9">
    <source>
        <dbReference type="PROSITE-ProRule" id="PRU00409"/>
    </source>
</evidence>
<keyword evidence="3 11" id="KW-0436">Ligase</keyword>
<evidence type="ECO:0000313" key="14">
    <source>
        <dbReference type="Proteomes" id="UP000186879"/>
    </source>
</evidence>
<dbReference type="PROSITE" id="PS50975">
    <property type="entry name" value="ATP_GRASP"/>
    <property type="match status" value="1"/>
</dbReference>
<evidence type="ECO:0000256" key="8">
    <source>
        <dbReference type="ARBA" id="ARBA00023211"/>
    </source>
</evidence>
<proteinExistence type="predicted"/>
<dbReference type="PANTHER" id="PTHR21621">
    <property type="entry name" value="RIBOSOMAL PROTEIN S6 MODIFICATION PROTEIN"/>
    <property type="match status" value="1"/>
</dbReference>
<comment type="cofactor">
    <cofactor evidence="2">
        <name>Mg(2+)</name>
        <dbReference type="ChEBI" id="CHEBI:18420"/>
    </cofactor>
</comment>
<dbReference type="Proteomes" id="UP000186879">
    <property type="component" value="Chromosome"/>
</dbReference>
<evidence type="ECO:0000313" key="16">
    <source>
        <dbReference type="Proteomes" id="UP000267921"/>
    </source>
</evidence>
<evidence type="ECO:0000313" key="11">
    <source>
        <dbReference type="EMBL" id="APH39051.1"/>
    </source>
</evidence>
<dbReference type="GO" id="GO:0046872">
    <property type="term" value="F:metal ion binding"/>
    <property type="evidence" value="ECO:0007669"/>
    <property type="project" value="UniProtKB-KW"/>
</dbReference>
<reference evidence="11 14" key="1">
    <citation type="submission" date="2016-10" db="EMBL/GenBank/DDBJ databases">
        <title>Methanohalophilus halophilus.</title>
        <authorList>
            <person name="L'haridon S."/>
        </authorList>
    </citation>
    <scope>NUCLEOTIDE SEQUENCE [LARGE SCALE GENOMIC DNA]</scope>
    <source>
        <strain evidence="11 14">Z-7982</strain>
    </source>
</reference>
<evidence type="ECO:0000256" key="1">
    <source>
        <dbReference type="ARBA" id="ARBA00001936"/>
    </source>
</evidence>
<keyword evidence="14" id="KW-1185">Reference proteome</keyword>
<evidence type="ECO:0000256" key="5">
    <source>
        <dbReference type="ARBA" id="ARBA00022741"/>
    </source>
</evidence>
<accession>A0A1L3Q2M7</accession>
<keyword evidence="7" id="KW-0460">Magnesium</keyword>
<dbReference type="NCBIfam" id="NF040720">
    <property type="entry name" value="MptN_Meth"/>
    <property type="match status" value="1"/>
</dbReference>
<dbReference type="Pfam" id="PF08443">
    <property type="entry name" value="RimK"/>
    <property type="match status" value="1"/>
</dbReference>
<evidence type="ECO:0000259" key="10">
    <source>
        <dbReference type="PROSITE" id="PS50975"/>
    </source>
</evidence>
<evidence type="ECO:0000313" key="15">
    <source>
        <dbReference type="Proteomes" id="UP000198669"/>
    </source>
</evidence>
<evidence type="ECO:0000256" key="6">
    <source>
        <dbReference type="ARBA" id="ARBA00022840"/>
    </source>
</evidence>
<dbReference type="InterPro" id="IPR053432">
    <property type="entry name" value="THMPT_Glu_ligase"/>
</dbReference>
<feature type="domain" description="ATP-grasp" evidence="10">
    <location>
        <begin position="108"/>
        <end position="298"/>
    </location>
</feature>
<protein>
    <submittedName>
        <fullName evidence="12">RimK family alpha-L-glutamate ligase</fullName>
    </submittedName>
    <submittedName>
        <fullName evidence="13">SSU ribosomal protein S6P modification protein</fullName>
    </submittedName>
    <submittedName>
        <fullName evidence="11">Tetrahydromethanopterin:alpha-L-glutamate ligase</fullName>
    </submittedName>
</protein>
<evidence type="ECO:0000313" key="12">
    <source>
        <dbReference type="EMBL" id="RNI09892.1"/>
    </source>
</evidence>
<dbReference type="GeneID" id="30583263"/>
<dbReference type="AlphaFoldDB" id="A0A1L3Q2M7"/>
<dbReference type="Proteomes" id="UP000267921">
    <property type="component" value="Unassembled WGS sequence"/>
</dbReference>
<dbReference type="STRING" id="2177.BHR79_05815"/>
<dbReference type="GO" id="GO:0016879">
    <property type="term" value="F:ligase activity, forming carbon-nitrogen bonds"/>
    <property type="evidence" value="ECO:0007669"/>
    <property type="project" value="TreeGrafter"/>
</dbReference>
<keyword evidence="4" id="KW-0479">Metal-binding</keyword>
<dbReference type="GO" id="GO:0005737">
    <property type="term" value="C:cytoplasm"/>
    <property type="evidence" value="ECO:0007669"/>
    <property type="project" value="TreeGrafter"/>
</dbReference>
<dbReference type="OrthoDB" id="33241at2157"/>
<dbReference type="InterPro" id="IPR004666">
    <property type="entry name" value="Rp_bS6_RimK/Lys_biosynth_LsyX"/>
</dbReference>
<keyword evidence="8" id="KW-0464">Manganese</keyword>
<gene>
    <name evidence="11" type="ORF">BHR79_05815</name>
    <name evidence="12" type="ORF">EFE40_04440</name>
    <name evidence="13" type="ORF">SAMN04515625_1872</name>
</gene>
<keyword evidence="6 9" id="KW-0067">ATP-binding</keyword>
<dbReference type="SUPFAM" id="SSF56059">
    <property type="entry name" value="Glutathione synthetase ATP-binding domain-like"/>
    <property type="match status" value="1"/>
</dbReference>
<reference evidence="13 15" key="2">
    <citation type="submission" date="2016-10" db="EMBL/GenBank/DDBJ databases">
        <authorList>
            <person name="de Groot N.N."/>
        </authorList>
    </citation>
    <scope>NUCLEOTIDE SEQUENCE [LARGE SCALE GENOMIC DNA]</scope>
    <source>
        <strain evidence="13 15">Z-7982</strain>
    </source>
</reference>
<dbReference type="NCBIfam" id="TIGR00768">
    <property type="entry name" value="rimK_fam"/>
    <property type="match status" value="1"/>
</dbReference>
<dbReference type="Gene3D" id="3.30.470.20">
    <property type="entry name" value="ATP-grasp fold, B domain"/>
    <property type="match status" value="1"/>
</dbReference>
<sequence>MKNIGILITDPEDWTTKSLIEATSNNRITPIPINLADAEVTIGTNITYHAGDINLQDLDAIVARDAGGGNGDGVIFRFDILRQLESCGIPVINSPASIQNAANKYHATYLLAEANIPVPPTKGVQDTESAMNTLASFEDAIIKPVFGYKGMGIYRIKNGQIIYPDGNMDDTPVRGFVSRMMNERGMLYIQKYIANPGRDIRAFVVGDEVIGAIYRKAEKGWLNNLSQGGNTEKCMLEKEQEELCIRTCEKIGAEYAGVDLIEGKDGNMVLEVNATPSGAGIYRTWGINPAEKIIDHLMERL</sequence>
<dbReference type="PANTHER" id="PTHR21621:SF0">
    <property type="entry name" value="BETA-CITRYLGLUTAMATE SYNTHASE B-RELATED"/>
    <property type="match status" value="1"/>
</dbReference>
<dbReference type="EMBL" id="CP017921">
    <property type="protein sequence ID" value="APH39051.1"/>
    <property type="molecule type" value="Genomic_DNA"/>
</dbReference>
<dbReference type="InterPro" id="IPR041107">
    <property type="entry name" value="Rimk_N"/>
</dbReference>